<accession>A0A1I0MJS1</accession>
<evidence type="ECO:0000313" key="8">
    <source>
        <dbReference type="Proteomes" id="UP000199437"/>
    </source>
</evidence>
<feature type="domain" description="Amine oxidase" evidence="6">
    <location>
        <begin position="13"/>
        <end position="486"/>
    </location>
</feature>
<dbReference type="PANTHER" id="PTHR43734">
    <property type="entry name" value="PHYTOENE DESATURASE"/>
    <property type="match status" value="1"/>
</dbReference>
<dbReference type="AlphaFoldDB" id="A0A1I0MJS1"/>
<dbReference type="Pfam" id="PF01593">
    <property type="entry name" value="Amino_oxidase"/>
    <property type="match status" value="1"/>
</dbReference>
<comment type="pathway">
    <text evidence="1 5">Carotenoid biosynthesis.</text>
</comment>
<evidence type="ECO:0000256" key="1">
    <source>
        <dbReference type="ARBA" id="ARBA00004829"/>
    </source>
</evidence>
<dbReference type="InterPro" id="IPR014105">
    <property type="entry name" value="Carotenoid/retinoid_OxRdtase"/>
</dbReference>
<evidence type="ECO:0000313" key="7">
    <source>
        <dbReference type="EMBL" id="SEV88543.1"/>
    </source>
</evidence>
<evidence type="ECO:0000256" key="2">
    <source>
        <dbReference type="ARBA" id="ARBA00006046"/>
    </source>
</evidence>
<dbReference type="RefSeq" id="WP_245733468.1">
    <property type="nucleotide sequence ID" value="NZ_FOIR01000001.1"/>
</dbReference>
<reference evidence="8" key="1">
    <citation type="submission" date="2016-10" db="EMBL/GenBank/DDBJ databases">
        <authorList>
            <person name="Varghese N."/>
            <person name="Submissions S."/>
        </authorList>
    </citation>
    <scope>NUCLEOTIDE SEQUENCE [LARGE SCALE GENOMIC DNA]</scope>
    <source>
        <strain evidence="8">CGMCC 1.12402</strain>
    </source>
</reference>
<evidence type="ECO:0000256" key="3">
    <source>
        <dbReference type="ARBA" id="ARBA00022746"/>
    </source>
</evidence>
<proteinExistence type="inferred from homology"/>
<sequence length="491" mass="54598">MMDKKALVIGSGFAGLSAAIALASKGFETTIVEKNNSIGGRARQFSESGFTFDMGPSWYWMPDVFESFFNRFGKSVSDYYELIRLDPSYQVVYGKGEEMPIPANMAELEALFESIEAGAGLKLREFLKQAAYKYEVGINKLVYKPGRSVTEFASVKLLADVLRMDVFQSMAKHVRKFFKHPKLIELMEFPVLFLGALPENTPALYSLMNYADMSLGTWYPKGGMFKIVEAMASLAESLGVSIHTNCEVLAINTQGGKVTNVQTIKGDFEADVVIAGADYHHVETKLLKPEDRNYSAKYWDSRVMAPSSLLYYVGVKGELDGLLHHNLFFDTDFAPHAKAIYTDPKWPEKPLFYASLTSKTDATVAPAGHENLFLLIPTAPGLKDTEEIRSKYFDLIVNRMEDITGNSIKDNIVYQRSFAHSDFVTDYHSFKGNAYGLANTLTQTAILKPALKNKRLNNLFYTGQLTVPGPGVPPSLISGLVVAEEVAKEFK</sequence>
<gene>
    <name evidence="7" type="ORF">SAMN05216290_0459</name>
</gene>
<keyword evidence="8" id="KW-1185">Reference proteome</keyword>
<evidence type="ECO:0000256" key="5">
    <source>
        <dbReference type="RuleBase" id="RU362075"/>
    </source>
</evidence>
<dbReference type="Gene3D" id="3.50.50.60">
    <property type="entry name" value="FAD/NAD(P)-binding domain"/>
    <property type="match status" value="2"/>
</dbReference>
<dbReference type="STRING" id="1267423.SAMN05216290_0459"/>
<evidence type="ECO:0000259" key="6">
    <source>
        <dbReference type="Pfam" id="PF01593"/>
    </source>
</evidence>
<protein>
    <submittedName>
        <fullName evidence="7">Phytoene desaturase</fullName>
    </submittedName>
</protein>
<dbReference type="GO" id="GO:0016491">
    <property type="term" value="F:oxidoreductase activity"/>
    <property type="evidence" value="ECO:0007669"/>
    <property type="project" value="UniProtKB-KW"/>
</dbReference>
<name>A0A1I0MJS1_9BACT</name>
<dbReference type="NCBIfam" id="TIGR02734">
    <property type="entry name" value="crtI_fam"/>
    <property type="match status" value="1"/>
</dbReference>
<dbReference type="EMBL" id="FOIR01000001">
    <property type="protein sequence ID" value="SEV88543.1"/>
    <property type="molecule type" value="Genomic_DNA"/>
</dbReference>
<dbReference type="GeneID" id="99985220"/>
<dbReference type="GO" id="GO:0016117">
    <property type="term" value="P:carotenoid biosynthetic process"/>
    <property type="evidence" value="ECO:0007669"/>
    <property type="project" value="UniProtKB-KW"/>
</dbReference>
<dbReference type="SUPFAM" id="SSF51905">
    <property type="entry name" value="FAD/NAD(P)-binding domain"/>
    <property type="match status" value="1"/>
</dbReference>
<comment type="similarity">
    <text evidence="2 5">Belongs to the carotenoid/retinoid oxidoreductase family.</text>
</comment>
<dbReference type="InterPro" id="IPR002937">
    <property type="entry name" value="Amino_oxidase"/>
</dbReference>
<dbReference type="PANTHER" id="PTHR43734:SF1">
    <property type="entry name" value="PHYTOENE DESATURASE"/>
    <property type="match status" value="1"/>
</dbReference>
<keyword evidence="3 5" id="KW-0125">Carotenoid biosynthesis</keyword>
<evidence type="ECO:0000256" key="4">
    <source>
        <dbReference type="ARBA" id="ARBA00023002"/>
    </source>
</evidence>
<dbReference type="InterPro" id="IPR036188">
    <property type="entry name" value="FAD/NAD-bd_sf"/>
</dbReference>
<organism evidence="7 8">
    <name type="scientific">Roseivirga pacifica</name>
    <dbReference type="NCBI Taxonomy" id="1267423"/>
    <lineage>
        <taxon>Bacteria</taxon>
        <taxon>Pseudomonadati</taxon>
        <taxon>Bacteroidota</taxon>
        <taxon>Cytophagia</taxon>
        <taxon>Cytophagales</taxon>
        <taxon>Roseivirgaceae</taxon>
        <taxon>Roseivirga</taxon>
    </lineage>
</organism>
<dbReference type="Proteomes" id="UP000199437">
    <property type="component" value="Unassembled WGS sequence"/>
</dbReference>
<keyword evidence="4 5" id="KW-0560">Oxidoreductase</keyword>